<dbReference type="PROSITE" id="PS50985">
    <property type="entry name" value="GRAS"/>
    <property type="match status" value="1"/>
</dbReference>
<evidence type="ECO:0000256" key="1">
    <source>
        <dbReference type="ARBA" id="ARBA00023015"/>
    </source>
</evidence>
<keyword evidence="1" id="KW-0805">Transcription regulation</keyword>
<dbReference type="InterPro" id="IPR005202">
    <property type="entry name" value="TF_GRAS"/>
</dbReference>
<keyword evidence="2" id="KW-0804">Transcription</keyword>
<dbReference type="PANTHER" id="PTHR31636">
    <property type="entry name" value="OSJNBA0084A10.13 PROTEIN-RELATED"/>
    <property type="match status" value="1"/>
</dbReference>
<dbReference type="EMBL" id="SDRB02003184">
    <property type="protein sequence ID" value="THG18254.1"/>
    <property type="molecule type" value="Genomic_DNA"/>
</dbReference>
<name>A0A4S4EPN0_CAMSN</name>
<dbReference type="STRING" id="542762.A0A4S4EPN0"/>
<gene>
    <name evidence="4" type="ORF">TEA_017198</name>
</gene>
<evidence type="ECO:0000256" key="2">
    <source>
        <dbReference type="ARBA" id="ARBA00023163"/>
    </source>
</evidence>
<proteinExistence type="inferred from homology"/>
<dbReference type="AlphaFoldDB" id="A0A4S4EPN0"/>
<reference evidence="4 5" key="1">
    <citation type="journal article" date="2018" name="Proc. Natl. Acad. Sci. U.S.A.">
        <title>Draft genome sequence of Camellia sinensis var. sinensis provides insights into the evolution of the tea genome and tea quality.</title>
        <authorList>
            <person name="Wei C."/>
            <person name="Yang H."/>
            <person name="Wang S."/>
            <person name="Zhao J."/>
            <person name="Liu C."/>
            <person name="Gao L."/>
            <person name="Xia E."/>
            <person name="Lu Y."/>
            <person name="Tai Y."/>
            <person name="She G."/>
            <person name="Sun J."/>
            <person name="Cao H."/>
            <person name="Tong W."/>
            <person name="Gao Q."/>
            <person name="Li Y."/>
            <person name="Deng W."/>
            <person name="Jiang X."/>
            <person name="Wang W."/>
            <person name="Chen Q."/>
            <person name="Zhang S."/>
            <person name="Li H."/>
            <person name="Wu J."/>
            <person name="Wang P."/>
            <person name="Li P."/>
            <person name="Shi C."/>
            <person name="Zheng F."/>
            <person name="Jian J."/>
            <person name="Huang B."/>
            <person name="Shan D."/>
            <person name="Shi M."/>
            <person name="Fang C."/>
            <person name="Yue Y."/>
            <person name="Li F."/>
            <person name="Li D."/>
            <person name="Wei S."/>
            <person name="Han B."/>
            <person name="Jiang C."/>
            <person name="Yin Y."/>
            <person name="Xia T."/>
            <person name="Zhang Z."/>
            <person name="Bennetzen J.L."/>
            <person name="Zhao S."/>
            <person name="Wan X."/>
        </authorList>
    </citation>
    <scope>NUCLEOTIDE SEQUENCE [LARGE SCALE GENOMIC DNA]</scope>
    <source>
        <strain evidence="5">cv. Shuchazao</strain>
        <tissue evidence="4">Leaf</tissue>
    </source>
</reference>
<evidence type="ECO:0000313" key="4">
    <source>
        <dbReference type="EMBL" id="THG18254.1"/>
    </source>
</evidence>
<dbReference type="Proteomes" id="UP000306102">
    <property type="component" value="Unassembled WGS sequence"/>
</dbReference>
<evidence type="ECO:0000256" key="3">
    <source>
        <dbReference type="PROSITE-ProRule" id="PRU01191"/>
    </source>
</evidence>
<evidence type="ECO:0000313" key="5">
    <source>
        <dbReference type="Proteomes" id="UP000306102"/>
    </source>
</evidence>
<dbReference type="Pfam" id="PF03514">
    <property type="entry name" value="GRAS"/>
    <property type="match status" value="1"/>
</dbReference>
<sequence>MDSHRSEITKQSEIPTKGSDLWNEALEWEKPHELGYGATRDTTGGQELSSIEVMKLARERFIRYTSQSSGGVDLSMLIYPSSGAPSGLSDEDTKNLELILFLLASAEKVGNMKFDRAVKLLSMCDDLSPVTNHGHEGCETEQPLHVEEAVNDVQPAVFAWQQVLIKNKFLQQELPFVQVAQFTGIQAVLDSVASAKRIHFIDFGIRSGMNATVLIQALAVRHRVGPALRQKFALGPDELRAGLVRHECPVELLKVTDVATTSELAVEETGKRLLSFADTINLPFFFKAVLVSDIKDLNEDVFEVEAGEAIVVYSPWFLRNMTSRPHRLEALIRVIRNLSPCVMVVTEIDANTDAPTFMDRFVEALFFYGSQFDCLEACINRCNPMRIKNEAMYMKYGIHNTVTTEGEERTTRHMKVDAWSEFFGRFQMVEKELSSACFYQARLIVNKFACGSGCTFDMNGNCLLIGWKGTPISSLSAWKFLQEE</sequence>
<protein>
    <submittedName>
        <fullName evidence="4">Uncharacterized protein</fullName>
    </submittedName>
</protein>
<comment type="caution">
    <text evidence="4">The sequence shown here is derived from an EMBL/GenBank/DDBJ whole genome shotgun (WGS) entry which is preliminary data.</text>
</comment>
<keyword evidence="5" id="KW-1185">Reference proteome</keyword>
<comment type="similarity">
    <text evidence="3">Belongs to the GRAS family.</text>
</comment>
<feature type="region of interest" description="Leucine repeat II (LRII)" evidence="3">
    <location>
        <begin position="268"/>
        <end position="300"/>
    </location>
</feature>
<feature type="region of interest" description="SAW" evidence="3">
    <location>
        <begin position="403"/>
        <end position="479"/>
    </location>
</feature>
<organism evidence="4 5">
    <name type="scientific">Camellia sinensis var. sinensis</name>
    <name type="common">China tea</name>
    <dbReference type="NCBI Taxonomy" id="542762"/>
    <lineage>
        <taxon>Eukaryota</taxon>
        <taxon>Viridiplantae</taxon>
        <taxon>Streptophyta</taxon>
        <taxon>Embryophyta</taxon>
        <taxon>Tracheophyta</taxon>
        <taxon>Spermatophyta</taxon>
        <taxon>Magnoliopsida</taxon>
        <taxon>eudicotyledons</taxon>
        <taxon>Gunneridae</taxon>
        <taxon>Pentapetalae</taxon>
        <taxon>asterids</taxon>
        <taxon>Ericales</taxon>
        <taxon>Theaceae</taxon>
        <taxon>Camellia</taxon>
    </lineage>
</organism>
<comment type="caution">
    <text evidence="3">Lacks conserved residue(s) required for the propagation of feature annotation.</text>
</comment>
<accession>A0A4S4EPN0</accession>